<evidence type="ECO:0000313" key="2">
    <source>
        <dbReference type="Proteomes" id="UP001057452"/>
    </source>
</evidence>
<organism evidence="1 2">
    <name type="scientific">Chaenocephalus aceratus</name>
    <name type="common">Blackfin icefish</name>
    <name type="synonym">Chaenichthys aceratus</name>
    <dbReference type="NCBI Taxonomy" id="36190"/>
    <lineage>
        <taxon>Eukaryota</taxon>
        <taxon>Metazoa</taxon>
        <taxon>Chordata</taxon>
        <taxon>Craniata</taxon>
        <taxon>Vertebrata</taxon>
        <taxon>Euteleostomi</taxon>
        <taxon>Actinopterygii</taxon>
        <taxon>Neopterygii</taxon>
        <taxon>Teleostei</taxon>
        <taxon>Neoteleostei</taxon>
        <taxon>Acanthomorphata</taxon>
        <taxon>Eupercaria</taxon>
        <taxon>Perciformes</taxon>
        <taxon>Notothenioidei</taxon>
        <taxon>Channichthyidae</taxon>
        <taxon>Chaenocephalus</taxon>
    </lineage>
</organism>
<sequence>KLSSSVPSAPTTAPVSHPCPPHPQCWRTGAAFLGMCAAPILITLGWSVCVWLFCSFSASLLCTKFLRSPAGTQTGRAPVGIRQG</sequence>
<feature type="non-terminal residue" evidence="1">
    <location>
        <position position="1"/>
    </location>
</feature>
<keyword evidence="2" id="KW-1185">Reference proteome</keyword>
<evidence type="ECO:0000313" key="1">
    <source>
        <dbReference type="EMBL" id="KAI4825095.1"/>
    </source>
</evidence>
<reference evidence="1" key="1">
    <citation type="submission" date="2022-05" db="EMBL/GenBank/DDBJ databases">
        <title>Chromosome-level genome of Chaenocephalus aceratus.</title>
        <authorList>
            <person name="Park H."/>
        </authorList>
    </citation>
    <scope>NUCLEOTIDE SEQUENCE</scope>
    <source>
        <strain evidence="1">KU_202001</strain>
    </source>
</reference>
<gene>
    <name evidence="1" type="ORF">KUCAC02_020793</name>
</gene>
<feature type="non-terminal residue" evidence="1">
    <location>
        <position position="84"/>
    </location>
</feature>
<proteinExistence type="predicted"/>
<dbReference type="EMBL" id="CM043790">
    <property type="protein sequence ID" value="KAI4825095.1"/>
    <property type="molecule type" value="Genomic_DNA"/>
</dbReference>
<comment type="caution">
    <text evidence="1">The sequence shown here is derived from an EMBL/GenBank/DDBJ whole genome shotgun (WGS) entry which is preliminary data.</text>
</comment>
<name>A0ACB9XFA6_CHAAC</name>
<dbReference type="Proteomes" id="UP001057452">
    <property type="component" value="Chromosome 6"/>
</dbReference>
<protein>
    <submittedName>
        <fullName evidence="1">Uncharacterized protein</fullName>
    </submittedName>
</protein>
<accession>A0ACB9XFA6</accession>